<feature type="transmembrane region" description="Helical" evidence="1">
    <location>
        <begin position="468"/>
        <end position="485"/>
    </location>
</feature>
<protein>
    <submittedName>
        <fullName evidence="3">Uncharacterized protein</fullName>
    </submittedName>
</protein>
<feature type="transmembrane region" description="Helical" evidence="1">
    <location>
        <begin position="424"/>
        <end position="448"/>
    </location>
</feature>
<feature type="transmembrane region" description="Helical" evidence="1">
    <location>
        <begin position="345"/>
        <end position="369"/>
    </location>
</feature>
<evidence type="ECO:0000313" key="4">
    <source>
        <dbReference type="Proteomes" id="UP001152087"/>
    </source>
</evidence>
<dbReference type="EMBL" id="JAOQAV010000021">
    <property type="protein sequence ID" value="KAJ4186217.1"/>
    <property type="molecule type" value="Genomic_DNA"/>
</dbReference>
<name>A0A9W8R5W2_9HYPO</name>
<evidence type="ECO:0000256" key="1">
    <source>
        <dbReference type="SAM" id="Phobius"/>
    </source>
</evidence>
<keyword evidence="2" id="KW-0732">Signal</keyword>
<comment type="caution">
    <text evidence="3">The sequence shown here is derived from an EMBL/GenBank/DDBJ whole genome shotgun (WGS) entry which is preliminary data.</text>
</comment>
<feature type="signal peptide" evidence="2">
    <location>
        <begin position="1"/>
        <end position="23"/>
    </location>
</feature>
<dbReference type="AlphaFoldDB" id="A0A9W8R5W2"/>
<organism evidence="3 4">
    <name type="scientific">Fusarium falciforme</name>
    <dbReference type="NCBI Taxonomy" id="195108"/>
    <lineage>
        <taxon>Eukaryota</taxon>
        <taxon>Fungi</taxon>
        <taxon>Dikarya</taxon>
        <taxon>Ascomycota</taxon>
        <taxon>Pezizomycotina</taxon>
        <taxon>Sordariomycetes</taxon>
        <taxon>Hypocreomycetidae</taxon>
        <taxon>Hypocreales</taxon>
        <taxon>Nectriaceae</taxon>
        <taxon>Fusarium</taxon>
        <taxon>Fusarium solani species complex</taxon>
    </lineage>
</organism>
<feature type="transmembrane region" description="Helical" evidence="1">
    <location>
        <begin position="398"/>
        <end position="417"/>
    </location>
</feature>
<gene>
    <name evidence="3" type="ORF">NW755_008070</name>
</gene>
<keyword evidence="1" id="KW-1133">Transmembrane helix</keyword>
<keyword evidence="4" id="KW-1185">Reference proteome</keyword>
<keyword evidence="1" id="KW-0812">Transmembrane</keyword>
<evidence type="ECO:0000256" key="2">
    <source>
        <dbReference type="SAM" id="SignalP"/>
    </source>
</evidence>
<reference evidence="3" key="1">
    <citation type="submission" date="2022-09" db="EMBL/GenBank/DDBJ databases">
        <title>Fusarium specimens isolated from Avocado Roots.</title>
        <authorList>
            <person name="Stajich J."/>
            <person name="Roper C."/>
            <person name="Heimlech-Rivalta G."/>
        </authorList>
    </citation>
    <scope>NUCLEOTIDE SEQUENCE</scope>
    <source>
        <strain evidence="3">A02</strain>
    </source>
</reference>
<accession>A0A9W8R5W2</accession>
<evidence type="ECO:0000313" key="3">
    <source>
        <dbReference type="EMBL" id="KAJ4186217.1"/>
    </source>
</evidence>
<proteinExistence type="predicted"/>
<dbReference type="Proteomes" id="UP001152087">
    <property type="component" value="Unassembled WGS sequence"/>
</dbReference>
<keyword evidence="1" id="KW-0472">Membrane</keyword>
<feature type="chain" id="PRO_5040806491" evidence="2">
    <location>
        <begin position="24"/>
        <end position="512"/>
    </location>
</feature>
<sequence length="512" mass="56064">MKMRTSLFCALQGLGVVAHESLAYFKADHSKGGHRYLDGCGKAGKGNWVPDPATFVLPQNNFKPSDHWGLCADGHDCAPHEATGKVYFDFQDDGLVFNLEGIDHYKYEDVSIYVERARPPHAHSTKYNKDSDHCKAKNNYKEVKCHIPYFSLTDGGSYDKMCPLKGEGGWRFYIKIKATIVHGDKRFELYNRESTNGEKYFALSYTCAKCRHHKHDPKIELINAASRRDEGSEHKHHGGHHDGYADSIMATTTATITRSTTIIRSTTATSMDIITRSTMTTRNTTTTSTATITRSTMDISTIMRSITTTRSIMITSMVTATITVTSTRRSTMPSIIMSTTISTTMIMATAILMATSTVTVITTVIITVITMAMSTIIRSTTATITATTMVIITDITTVMSITISIITATITVTIMVITMATSMVTITVIIMAITMAIITAISTVMSIITSITTATTMAMATSMDTTTVTSMDIITVIIMITNMVITTRVTTTATTITEAFTSVMPAFLTTMV</sequence>